<comment type="caution">
    <text evidence="3">The sequence shown here is derived from an EMBL/GenBank/DDBJ whole genome shotgun (WGS) entry which is preliminary data.</text>
</comment>
<organism evidence="3 4">
    <name type="scientific">Linderina pennispora</name>
    <dbReference type="NCBI Taxonomy" id="61395"/>
    <lineage>
        <taxon>Eukaryota</taxon>
        <taxon>Fungi</taxon>
        <taxon>Fungi incertae sedis</taxon>
        <taxon>Zoopagomycota</taxon>
        <taxon>Kickxellomycotina</taxon>
        <taxon>Kickxellomycetes</taxon>
        <taxon>Kickxellales</taxon>
        <taxon>Kickxellaceae</taxon>
        <taxon>Linderina</taxon>
    </lineage>
</organism>
<feature type="compositionally biased region" description="Polar residues" evidence="2">
    <location>
        <begin position="509"/>
        <end position="522"/>
    </location>
</feature>
<feature type="region of interest" description="Disordered" evidence="2">
    <location>
        <begin position="799"/>
        <end position="821"/>
    </location>
</feature>
<dbReference type="Proteomes" id="UP000193922">
    <property type="component" value="Unassembled WGS sequence"/>
</dbReference>
<feature type="compositionally biased region" description="Low complexity" evidence="2">
    <location>
        <begin position="804"/>
        <end position="816"/>
    </location>
</feature>
<accession>A0A1Y1WLM4</accession>
<keyword evidence="4" id="KW-1185">Reference proteome</keyword>
<dbReference type="EMBL" id="MCFD01000001">
    <property type="protein sequence ID" value="ORX73984.1"/>
    <property type="molecule type" value="Genomic_DNA"/>
</dbReference>
<evidence type="ECO:0000256" key="1">
    <source>
        <dbReference type="SAM" id="Coils"/>
    </source>
</evidence>
<feature type="region of interest" description="Disordered" evidence="2">
    <location>
        <begin position="241"/>
        <end position="263"/>
    </location>
</feature>
<protein>
    <recommendedName>
        <fullName evidence="5">BLOC-1-related complex subunit 5</fullName>
    </recommendedName>
</protein>
<reference evidence="3 4" key="1">
    <citation type="submission" date="2016-07" db="EMBL/GenBank/DDBJ databases">
        <title>Pervasive Adenine N6-methylation of Active Genes in Fungi.</title>
        <authorList>
            <consortium name="DOE Joint Genome Institute"/>
            <person name="Mondo S.J."/>
            <person name="Dannebaum R.O."/>
            <person name="Kuo R.C."/>
            <person name="Labutti K."/>
            <person name="Haridas S."/>
            <person name="Kuo A."/>
            <person name="Salamov A."/>
            <person name="Ahrendt S.R."/>
            <person name="Lipzen A."/>
            <person name="Sullivan W."/>
            <person name="Andreopoulos W.B."/>
            <person name="Clum A."/>
            <person name="Lindquist E."/>
            <person name="Daum C."/>
            <person name="Ramamoorthy G.K."/>
            <person name="Gryganskyi A."/>
            <person name="Culley D."/>
            <person name="Magnuson J.K."/>
            <person name="James T.Y."/>
            <person name="O'Malley M.A."/>
            <person name="Stajich J.E."/>
            <person name="Spatafora J.W."/>
            <person name="Visel A."/>
            <person name="Grigoriev I.V."/>
        </authorList>
    </citation>
    <scope>NUCLEOTIDE SEQUENCE [LARGE SCALE GENOMIC DNA]</scope>
    <source>
        <strain evidence="3 4">ATCC 12442</strain>
    </source>
</reference>
<feature type="region of interest" description="Disordered" evidence="2">
    <location>
        <begin position="638"/>
        <end position="695"/>
    </location>
</feature>
<evidence type="ECO:0000313" key="4">
    <source>
        <dbReference type="Proteomes" id="UP000193922"/>
    </source>
</evidence>
<feature type="compositionally biased region" description="Polar residues" evidence="2">
    <location>
        <begin position="248"/>
        <end position="258"/>
    </location>
</feature>
<name>A0A1Y1WLM4_9FUNG</name>
<evidence type="ECO:0000256" key="2">
    <source>
        <dbReference type="SAM" id="MobiDB-lite"/>
    </source>
</evidence>
<sequence>MAMLVMDDNGSPLSGILSTLPLTTRDNICSLLNSKGLFTVFSGVQKPPPLDTDLEAFNQIPKYRPLVLAPSNNRLSGLFQSATRYVEPSAEQLNLDETELTGFCFSFRDYVTDRVQRVCDRQSDAVHAARQLGGRAAESAMQLSHVSHLAKQEREGAMALKSLQRQAEKAYEMMQEILGDIERLEAALPASTRFFGSESQASKEFPHLRRVLGQRRRSLQPIASPTSTISMRRQIASRKGPIPAFSGRATSLSPSQSHGELPRMQRSQTAGLVHRSSALSPAGRAHGKYVPDALSLRKRMSRTSLASSGGGKCVEPVQLALDRRLDRVYHMTAAIRQPLLPGQSVVMARVRQISHWCQTMSMAGVRSSHRTSFTSELAISADPASVVARPSSVVSVCTDSVYSGRLDQTALAGEQGLWSPQSTTSQGEAAFVLPVLGQSLFDAGLPGSISADRCEAAKDERPVRHWTIPFAAQYQHRWSAAIVTMTAETPKATGSLAAITAWRAGMKANVSSPGNSRSSTLRRISAGSASEAMPRARDIVFTANAKPAQQRVSQQQSTQHQPGAVSPRSMPRAITMPSGSSVSSSQSVASVLLPTPMSSPMAQVTTNALSILSVSETADAAPNAIWVTYTAGHNLGSIAASTRSPGNSRPGSQTMSPERVRQSMAMLSRQNSRDSGADSKRSSTGGRERASSVTHNLISMIETGDSSIEEHVQARPRNTLMDDIPERDSPGSVLVKSNSERMSTWSSSSGRTLSDGLGHPRVPVLEDPLMPGSTLNSAKHALASPWSIAAHHLRTAVAIGTPGSAGSDHSGSGHNAGRVRPTDLGLNIRVPMRRHSPHAGSLRFTRPEMIQRHRLSVISTGSQSSLGSAGSSGRNASEAVVAQCDVEAVPEMNHSHVLPTVASSVGKLQRARTVGHYSQLVPPTMPQPLSGVKK</sequence>
<feature type="region of interest" description="Disordered" evidence="2">
    <location>
        <begin position="546"/>
        <end position="584"/>
    </location>
</feature>
<feature type="compositionally biased region" description="Low complexity" evidence="2">
    <location>
        <begin position="740"/>
        <end position="754"/>
    </location>
</feature>
<dbReference type="RefSeq" id="XP_040747195.1">
    <property type="nucleotide sequence ID" value="XM_040885219.1"/>
</dbReference>
<feature type="compositionally biased region" description="Low complexity" evidence="2">
    <location>
        <begin position="549"/>
        <end position="561"/>
    </location>
</feature>
<feature type="coiled-coil region" evidence="1">
    <location>
        <begin position="160"/>
        <end position="187"/>
    </location>
</feature>
<dbReference type="GeneID" id="63801867"/>
<dbReference type="AlphaFoldDB" id="A0A1Y1WLM4"/>
<gene>
    <name evidence="3" type="ORF">DL89DRAFT_253884</name>
</gene>
<evidence type="ECO:0000313" key="3">
    <source>
        <dbReference type="EMBL" id="ORX73984.1"/>
    </source>
</evidence>
<proteinExistence type="predicted"/>
<feature type="compositionally biased region" description="Basic and acidic residues" evidence="2">
    <location>
        <begin position="671"/>
        <end position="690"/>
    </location>
</feature>
<feature type="compositionally biased region" description="Polar residues" evidence="2">
    <location>
        <begin position="639"/>
        <end position="656"/>
    </location>
</feature>
<keyword evidence="1" id="KW-0175">Coiled coil</keyword>
<feature type="region of interest" description="Disordered" evidence="2">
    <location>
        <begin position="721"/>
        <end position="757"/>
    </location>
</feature>
<feature type="region of interest" description="Disordered" evidence="2">
    <location>
        <begin position="508"/>
        <end position="532"/>
    </location>
</feature>
<dbReference type="OrthoDB" id="10035640at2759"/>
<evidence type="ECO:0008006" key="5">
    <source>
        <dbReference type="Google" id="ProtNLM"/>
    </source>
</evidence>